<evidence type="ECO:0000256" key="7">
    <source>
        <dbReference type="HAMAP-Rule" id="MF_00044"/>
    </source>
</evidence>
<name>A0A0L7MEQ1_COMTE</name>
<dbReference type="NCBIfam" id="NF001750">
    <property type="entry name" value="PRK00476.1"/>
    <property type="match status" value="1"/>
</dbReference>
<dbReference type="RefSeq" id="WP_053283729.1">
    <property type="nucleotide sequence ID" value="NZ_JBLZYZ010000004.1"/>
</dbReference>
<evidence type="ECO:0000256" key="3">
    <source>
        <dbReference type="ARBA" id="ARBA00022741"/>
    </source>
</evidence>
<dbReference type="GO" id="GO:0050560">
    <property type="term" value="F:aspartate-tRNA(Asn) ligase activity"/>
    <property type="evidence" value="ECO:0007669"/>
    <property type="project" value="UniProtKB-EC"/>
</dbReference>
<dbReference type="CDD" id="cd04317">
    <property type="entry name" value="EcAspRS_like_N"/>
    <property type="match status" value="1"/>
</dbReference>
<keyword evidence="4 7" id="KW-0067">ATP-binding</keyword>
<dbReference type="InterPro" id="IPR002312">
    <property type="entry name" value="Asp/Asn-tRNA-synth_IIb"/>
</dbReference>
<evidence type="ECO:0000256" key="6">
    <source>
        <dbReference type="ARBA" id="ARBA00023146"/>
    </source>
</evidence>
<evidence type="ECO:0000259" key="8">
    <source>
        <dbReference type="PROSITE" id="PS50862"/>
    </source>
</evidence>
<dbReference type="PRINTS" id="PR01042">
    <property type="entry name" value="TRNASYNTHASP"/>
</dbReference>
<dbReference type="PANTHER" id="PTHR22594:SF5">
    <property type="entry name" value="ASPARTATE--TRNA LIGASE, MITOCHONDRIAL"/>
    <property type="match status" value="1"/>
</dbReference>
<dbReference type="SUPFAM" id="SSF50249">
    <property type="entry name" value="Nucleic acid-binding proteins"/>
    <property type="match status" value="1"/>
</dbReference>
<comment type="similarity">
    <text evidence="1 7">Belongs to the class-II aminoacyl-tRNA synthetase family. Type 1 subfamily.</text>
</comment>
<comment type="function">
    <text evidence="7">Aspartyl-tRNA synthetase with relaxed tRNA specificity since it is able to aspartylate not only its cognate tRNA(Asp) but also tRNA(Asn). Reaction proceeds in two steps: L-aspartate is first activated by ATP to form Asp-AMP and then transferred to the acceptor end of tRNA(Asp/Asn).</text>
</comment>
<dbReference type="InterPro" id="IPR045864">
    <property type="entry name" value="aa-tRNA-synth_II/BPL/LPL"/>
</dbReference>
<keyword evidence="7" id="KW-0963">Cytoplasm</keyword>
<feature type="binding site" evidence="7">
    <location>
        <position position="174"/>
    </location>
    <ligand>
        <name>L-aspartate</name>
        <dbReference type="ChEBI" id="CHEBI:29991"/>
    </ligand>
</feature>
<dbReference type="PANTHER" id="PTHR22594">
    <property type="entry name" value="ASPARTYL/LYSYL-TRNA SYNTHETASE"/>
    <property type="match status" value="1"/>
</dbReference>
<dbReference type="EC" id="6.1.1.23" evidence="7"/>
<organism evidence="9 10">
    <name type="scientific">Comamonas testosteroni</name>
    <name type="common">Pseudomonas testosteroni</name>
    <dbReference type="NCBI Taxonomy" id="285"/>
    <lineage>
        <taxon>Bacteria</taxon>
        <taxon>Pseudomonadati</taxon>
        <taxon>Pseudomonadota</taxon>
        <taxon>Betaproteobacteria</taxon>
        <taxon>Burkholderiales</taxon>
        <taxon>Comamonadaceae</taxon>
        <taxon>Comamonas</taxon>
    </lineage>
</organism>
<dbReference type="CDD" id="cd00777">
    <property type="entry name" value="AspRS_core"/>
    <property type="match status" value="1"/>
</dbReference>
<reference evidence="10" key="1">
    <citation type="submission" date="2014-06" db="EMBL/GenBank/DDBJ databases">
        <title>Draft genome sequence of C. testosteroni WDL7.</title>
        <authorList>
            <person name="Wu Y."/>
            <person name="Seshan H."/>
            <person name="Arumugam K."/>
        </authorList>
    </citation>
    <scope>NUCLEOTIDE SEQUENCE [LARGE SCALE GENOMIC DNA]</scope>
    <source>
        <strain evidence="10">WDL7</strain>
    </source>
</reference>
<feature type="region of interest" description="Aspartate" evidence="7">
    <location>
        <begin position="198"/>
        <end position="201"/>
    </location>
</feature>
<dbReference type="GO" id="GO:0006422">
    <property type="term" value="P:aspartyl-tRNA aminoacylation"/>
    <property type="evidence" value="ECO:0007669"/>
    <property type="project" value="UniProtKB-UniRule"/>
</dbReference>
<protein>
    <recommendedName>
        <fullName evidence="7">Aspartate--tRNA(Asp/Asn) ligase</fullName>
        <ecNumber evidence="7">6.1.1.23</ecNumber>
    </recommendedName>
    <alternativeName>
        <fullName evidence="7">Aspartyl-tRNA synthetase</fullName>
        <shortName evidence="7">AspRS</shortName>
    </alternativeName>
    <alternativeName>
        <fullName evidence="7">Non-discriminating aspartyl-tRNA synthetase</fullName>
        <shortName evidence="7">ND-AspRS</shortName>
    </alternativeName>
</protein>
<dbReference type="GO" id="GO:0005524">
    <property type="term" value="F:ATP binding"/>
    <property type="evidence" value="ECO:0007669"/>
    <property type="project" value="UniProtKB-UniRule"/>
</dbReference>
<sequence>MAMRSQYCGLVTEAQMGETVTLCGWVNRRRDHGGVIFIDLRDREGYVQVVCDPDRAEMFKVAEDVRNEFCVQVKGVVRARPAGTTNDKLKSGQIEVLCHELNVLNASVTPPFQLDDDNLSETVRLTNRVMDLRRPVMQRNMMLRYKTAIQVRNFLDKEGFIDIETPMLGKSTPEGARDYLVPSRVHDGEFFALPQSPQLYKQMLMVSGFDRYYQITKCFRDEDLRADRQPEFTQIDCETSFLNEEEIRAIFQRMIKEVFQTQLNVDLGEFPIMTYQDAAFRFGSDKPDLRVKLEFTELTDIMGDVDFKVFSTPATTKGGRVVALRVPGGAAISRGEIDGYTEFVKIYGAKGLAWIKVNEVAKGREGLQSPIVKNLHDAALAEIVKRTGAQDGDLIFFGADKEKIVNDSIGALRLKVGHSEFGKKSGLFEDKWAPLWVVDFPMFEHDEENNRWVAVHHPFTSPKDGHEELMVTDPGKCIAKAYDMVLNGWELGGGSVRIHRADVQAKVFAALNITPEDQRAKFGYLLDALQYGAPPHGGLAFGLDRLITLMTGSDSIRDVIAFPKTQRAQDLLTQAPSPVDEKQLRELHIKLRNPMVVTTEA</sequence>
<evidence type="ECO:0000256" key="4">
    <source>
        <dbReference type="ARBA" id="ARBA00022840"/>
    </source>
</evidence>
<dbReference type="Pfam" id="PF02938">
    <property type="entry name" value="GAD"/>
    <property type="match status" value="1"/>
</dbReference>
<accession>A0A0L7MEQ1</accession>
<evidence type="ECO:0000256" key="2">
    <source>
        <dbReference type="ARBA" id="ARBA00022598"/>
    </source>
</evidence>
<feature type="binding site" evidence="7">
    <location>
        <position position="229"/>
    </location>
    <ligand>
        <name>ATP</name>
        <dbReference type="ChEBI" id="CHEBI:30616"/>
    </ligand>
</feature>
<comment type="subcellular location">
    <subcellularLocation>
        <location evidence="7">Cytoplasm</location>
    </subcellularLocation>
</comment>
<dbReference type="InterPro" id="IPR004365">
    <property type="entry name" value="NA-bd_OB_tRNA"/>
</dbReference>
<feature type="site" description="Important for tRNA non-discrimination" evidence="7">
    <location>
        <position position="83"/>
    </location>
</feature>
<evidence type="ECO:0000256" key="5">
    <source>
        <dbReference type="ARBA" id="ARBA00022917"/>
    </source>
</evidence>
<feature type="binding site" evidence="7">
    <location>
        <position position="490"/>
    </location>
    <ligand>
        <name>ATP</name>
        <dbReference type="ChEBI" id="CHEBI:30616"/>
    </ligand>
</feature>
<dbReference type="Pfam" id="PF01336">
    <property type="entry name" value="tRNA_anti-codon"/>
    <property type="match status" value="1"/>
</dbReference>
<keyword evidence="2 7" id="KW-0436">Ligase</keyword>
<dbReference type="InterPro" id="IPR004364">
    <property type="entry name" value="Aa-tRNA-synt_II"/>
</dbReference>
<evidence type="ECO:0000313" key="10">
    <source>
        <dbReference type="Proteomes" id="UP000037442"/>
    </source>
</evidence>
<dbReference type="Gene3D" id="3.30.1360.30">
    <property type="entry name" value="GAD-like domain"/>
    <property type="match status" value="1"/>
</dbReference>
<keyword evidence="3 7" id="KW-0547">Nucleotide-binding</keyword>
<feature type="site" description="Important for tRNA non-discrimination" evidence="7">
    <location>
        <position position="32"/>
    </location>
</feature>
<dbReference type="Gene3D" id="3.30.930.10">
    <property type="entry name" value="Bira Bifunctional Protein, Domain 2"/>
    <property type="match status" value="1"/>
</dbReference>
<dbReference type="GO" id="GO:0004815">
    <property type="term" value="F:aspartate-tRNA ligase activity"/>
    <property type="evidence" value="ECO:0007669"/>
    <property type="project" value="UniProtKB-UniRule"/>
</dbReference>
<dbReference type="Pfam" id="PF00152">
    <property type="entry name" value="tRNA-synt_2"/>
    <property type="match status" value="1"/>
</dbReference>
<evidence type="ECO:0000256" key="1">
    <source>
        <dbReference type="ARBA" id="ARBA00006303"/>
    </source>
</evidence>
<proteinExistence type="inferred from homology"/>
<comment type="subunit">
    <text evidence="7">Homodimer.</text>
</comment>
<dbReference type="InterPro" id="IPR004524">
    <property type="entry name" value="Asp-tRNA-ligase_1"/>
</dbReference>
<dbReference type="NCBIfam" id="TIGR00459">
    <property type="entry name" value="aspS_bact"/>
    <property type="match status" value="1"/>
</dbReference>
<dbReference type="Gene3D" id="2.40.50.140">
    <property type="entry name" value="Nucleic acid-binding proteins"/>
    <property type="match status" value="1"/>
</dbReference>
<feature type="binding site" evidence="7">
    <location>
        <position position="497"/>
    </location>
    <ligand>
        <name>L-aspartate</name>
        <dbReference type="ChEBI" id="CHEBI:29991"/>
    </ligand>
</feature>
<dbReference type="AlphaFoldDB" id="A0A0L7MEQ1"/>
<feature type="domain" description="Aminoacyl-transfer RNA synthetases class-II family profile" evidence="8">
    <location>
        <begin position="151"/>
        <end position="563"/>
    </location>
</feature>
<comment type="catalytic activity">
    <reaction evidence="7">
        <text>tRNA(Asx) + L-aspartate + ATP = L-aspartyl-tRNA(Asx) + AMP + diphosphate</text>
        <dbReference type="Rhea" id="RHEA:18349"/>
        <dbReference type="Rhea" id="RHEA-COMP:9710"/>
        <dbReference type="Rhea" id="RHEA-COMP:9711"/>
        <dbReference type="ChEBI" id="CHEBI:29991"/>
        <dbReference type="ChEBI" id="CHEBI:30616"/>
        <dbReference type="ChEBI" id="CHEBI:33019"/>
        <dbReference type="ChEBI" id="CHEBI:78442"/>
        <dbReference type="ChEBI" id="CHEBI:78516"/>
        <dbReference type="ChEBI" id="CHEBI:456215"/>
        <dbReference type="EC" id="6.1.1.23"/>
    </reaction>
</comment>
<dbReference type="InterPro" id="IPR004115">
    <property type="entry name" value="GAD-like_sf"/>
</dbReference>
<feature type="binding site" evidence="7">
    <location>
        <begin position="220"/>
        <end position="222"/>
    </location>
    <ligand>
        <name>ATP</name>
        <dbReference type="ChEBI" id="CHEBI:30616"/>
    </ligand>
</feature>
<dbReference type="InterPro" id="IPR029351">
    <property type="entry name" value="GAD_dom"/>
</dbReference>
<comment type="caution">
    <text evidence="9">The sequence shown here is derived from an EMBL/GenBank/DDBJ whole genome shotgun (WGS) entry which is preliminary data.</text>
</comment>
<dbReference type="GO" id="GO:0003676">
    <property type="term" value="F:nucleic acid binding"/>
    <property type="evidence" value="ECO:0007669"/>
    <property type="project" value="InterPro"/>
</dbReference>
<dbReference type="InterPro" id="IPR047089">
    <property type="entry name" value="Asp-tRNA-ligase_1_N"/>
</dbReference>
<feature type="binding site" evidence="7">
    <location>
        <position position="456"/>
    </location>
    <ligand>
        <name>L-aspartate</name>
        <dbReference type="ChEBI" id="CHEBI:29991"/>
    </ligand>
</feature>
<dbReference type="PROSITE" id="PS50862">
    <property type="entry name" value="AA_TRNA_LIGASE_II"/>
    <property type="match status" value="1"/>
</dbReference>
<keyword evidence="6 7" id="KW-0030">Aminoacyl-tRNA synthetase</keyword>
<keyword evidence="5 7" id="KW-0648">Protein biosynthesis</keyword>
<dbReference type="Proteomes" id="UP000037442">
    <property type="component" value="Unassembled WGS sequence"/>
</dbReference>
<gene>
    <name evidence="7" type="primary">aspS</name>
    <name evidence="9" type="ORF">GL58_13090</name>
</gene>
<dbReference type="InterPro" id="IPR012340">
    <property type="entry name" value="NA-bd_OB-fold"/>
</dbReference>
<dbReference type="PATRIC" id="fig|285.49.peg.2704"/>
<dbReference type="EMBL" id="JNVD01000022">
    <property type="protein sequence ID" value="KOC20415.1"/>
    <property type="molecule type" value="Genomic_DNA"/>
</dbReference>
<dbReference type="HAMAP" id="MF_00044">
    <property type="entry name" value="Asp_tRNA_synth_type1"/>
    <property type="match status" value="1"/>
</dbReference>
<dbReference type="InterPro" id="IPR047090">
    <property type="entry name" value="AspRS_core"/>
</dbReference>
<dbReference type="InterPro" id="IPR006195">
    <property type="entry name" value="aa-tRNA-synth_II"/>
</dbReference>
<dbReference type="SUPFAM" id="SSF55261">
    <property type="entry name" value="GAD domain-like"/>
    <property type="match status" value="1"/>
</dbReference>
<feature type="binding site" evidence="7">
    <location>
        <position position="220"/>
    </location>
    <ligand>
        <name>L-aspartate</name>
        <dbReference type="ChEBI" id="CHEBI:29991"/>
    </ligand>
</feature>
<evidence type="ECO:0000313" key="9">
    <source>
        <dbReference type="EMBL" id="KOC20415.1"/>
    </source>
</evidence>
<dbReference type="GO" id="GO:0005737">
    <property type="term" value="C:cytoplasm"/>
    <property type="evidence" value="ECO:0007669"/>
    <property type="project" value="UniProtKB-SubCell"/>
</dbReference>
<feature type="binding site" evidence="7">
    <location>
        <begin position="542"/>
        <end position="545"/>
    </location>
    <ligand>
        <name>ATP</name>
        <dbReference type="ChEBI" id="CHEBI:30616"/>
    </ligand>
</feature>
<dbReference type="SUPFAM" id="SSF55681">
    <property type="entry name" value="Class II aaRS and biotin synthetases"/>
    <property type="match status" value="1"/>
</dbReference>